<name>A0A402CKT8_RHOWR</name>
<protein>
    <submittedName>
        <fullName evidence="2">Uncharacterized protein</fullName>
    </submittedName>
</protein>
<feature type="compositionally biased region" description="Basic and acidic residues" evidence="1">
    <location>
        <begin position="61"/>
        <end position="72"/>
    </location>
</feature>
<keyword evidence="3" id="KW-1185">Reference proteome</keyword>
<accession>A0A402CKT8</accession>
<comment type="caution">
    <text evidence="2">The sequence shown here is derived from an EMBL/GenBank/DDBJ whole genome shotgun (WGS) entry which is preliminary data.</text>
</comment>
<sequence length="109" mass="11972">MAHLLLVESWVGAMGTLLPRAIADLGVEFTFLTRRPEHYPDALPDGSPHPLRSGRAVVTAETRRPLSKDRNGNPHNVRTNHAVVTAAPGGDPRGAYEQSPTVRWDHARH</sequence>
<proteinExistence type="predicted"/>
<evidence type="ECO:0000313" key="3">
    <source>
        <dbReference type="Proteomes" id="UP000287519"/>
    </source>
</evidence>
<organism evidence="2 3">
    <name type="scientific">Rhodococcus wratislaviensis</name>
    <name type="common">Tsukamurella wratislaviensis</name>
    <dbReference type="NCBI Taxonomy" id="44752"/>
    <lineage>
        <taxon>Bacteria</taxon>
        <taxon>Bacillati</taxon>
        <taxon>Actinomycetota</taxon>
        <taxon>Actinomycetes</taxon>
        <taxon>Mycobacteriales</taxon>
        <taxon>Nocardiaceae</taxon>
        <taxon>Rhodococcus</taxon>
    </lineage>
</organism>
<dbReference type="Proteomes" id="UP000287519">
    <property type="component" value="Unassembled WGS sequence"/>
</dbReference>
<dbReference type="EMBL" id="BHYM01000089">
    <property type="protein sequence ID" value="GCE44260.1"/>
    <property type="molecule type" value="Genomic_DNA"/>
</dbReference>
<evidence type="ECO:0000256" key="1">
    <source>
        <dbReference type="SAM" id="MobiDB-lite"/>
    </source>
</evidence>
<feature type="region of interest" description="Disordered" evidence="1">
    <location>
        <begin position="39"/>
        <end position="109"/>
    </location>
</feature>
<gene>
    <name evidence="2" type="ORF">Rhow_008558</name>
</gene>
<evidence type="ECO:0000313" key="2">
    <source>
        <dbReference type="EMBL" id="GCE44260.1"/>
    </source>
</evidence>
<reference evidence="2 3" key="1">
    <citation type="submission" date="2018-11" db="EMBL/GenBank/DDBJ databases">
        <title>Microbial catabolism of amino acid.</title>
        <authorList>
            <person name="Hibi M."/>
            <person name="Ogawa J."/>
        </authorList>
    </citation>
    <scope>NUCLEOTIDE SEQUENCE [LARGE SCALE GENOMIC DNA]</scope>
    <source>
        <strain evidence="2 3">C31-06</strain>
    </source>
</reference>
<dbReference type="AlphaFoldDB" id="A0A402CKT8"/>